<dbReference type="InterPro" id="IPR055299">
    <property type="entry name" value="TIMMDC1"/>
</dbReference>
<feature type="transmembrane region" description="Helical" evidence="8">
    <location>
        <begin position="157"/>
        <end position="182"/>
    </location>
</feature>
<evidence type="ECO:0000256" key="7">
    <source>
        <dbReference type="ARBA" id="ARBA00041344"/>
    </source>
</evidence>
<feature type="transmembrane region" description="Helical" evidence="8">
    <location>
        <begin position="189"/>
        <end position="208"/>
    </location>
</feature>
<dbReference type="PANTHER" id="PTHR13002:SF1">
    <property type="entry name" value="COMPLEX I ASSEMBLY FACTOR TIMMDC1, MITOCHONDRIAL"/>
    <property type="match status" value="1"/>
</dbReference>
<dbReference type="GO" id="GO:0032981">
    <property type="term" value="P:mitochondrial respiratory chain complex I assembly"/>
    <property type="evidence" value="ECO:0007669"/>
    <property type="project" value="InterPro"/>
</dbReference>
<evidence type="ECO:0000256" key="5">
    <source>
        <dbReference type="ARBA" id="ARBA00023136"/>
    </source>
</evidence>
<reference evidence="10" key="2">
    <citation type="submission" date="2020-10" db="UniProtKB">
        <authorList>
            <consortium name="WormBaseParasite"/>
        </authorList>
    </citation>
    <scope>IDENTIFICATION</scope>
</reference>
<evidence type="ECO:0000256" key="3">
    <source>
        <dbReference type="ARBA" id="ARBA00022692"/>
    </source>
</evidence>
<name>A0A7E4V4R6_PANRE</name>
<dbReference type="PANTHER" id="PTHR13002">
    <property type="entry name" value="C3ORF1 PROTEIN-RELATED"/>
    <property type="match status" value="1"/>
</dbReference>
<evidence type="ECO:0000256" key="4">
    <source>
        <dbReference type="ARBA" id="ARBA00022989"/>
    </source>
</evidence>
<dbReference type="WBParaSite" id="Pan_g16595.t1">
    <property type="protein sequence ID" value="Pan_g16595.t1"/>
    <property type="gene ID" value="Pan_g16595"/>
</dbReference>
<evidence type="ECO:0000313" key="10">
    <source>
        <dbReference type="WBParaSite" id="Pan_g16595.t1"/>
    </source>
</evidence>
<comment type="similarity">
    <text evidence="2">Belongs to the Tim17/Tim22/Tim23 family.</text>
</comment>
<keyword evidence="3 8" id="KW-0812">Transmembrane</keyword>
<dbReference type="GO" id="GO:0016020">
    <property type="term" value="C:membrane"/>
    <property type="evidence" value="ECO:0007669"/>
    <property type="project" value="UniProtKB-SubCell"/>
</dbReference>
<protein>
    <recommendedName>
        <fullName evidence="6">Complex I assembly factor TIMMDC1, mitochondrial</fullName>
    </recommendedName>
    <alternativeName>
        <fullName evidence="7">Translocase of inner mitochondrial membrane domain-containing protein 1</fullName>
    </alternativeName>
</protein>
<comment type="subcellular location">
    <subcellularLocation>
        <location evidence="1">Membrane</location>
        <topology evidence="1">Multi-pass membrane protein</topology>
    </subcellularLocation>
</comment>
<feature type="transmembrane region" description="Helical" evidence="8">
    <location>
        <begin position="131"/>
        <end position="151"/>
    </location>
</feature>
<keyword evidence="5 8" id="KW-0472">Membrane</keyword>
<dbReference type="GO" id="GO:0005739">
    <property type="term" value="C:mitochondrion"/>
    <property type="evidence" value="ECO:0007669"/>
    <property type="project" value="TreeGrafter"/>
</dbReference>
<evidence type="ECO:0000256" key="6">
    <source>
        <dbReference type="ARBA" id="ARBA00040778"/>
    </source>
</evidence>
<keyword evidence="9" id="KW-1185">Reference proteome</keyword>
<accession>A0A7E4V4R6</accession>
<sequence>MGETLSKDARSEAASQKNAEVVVAVPVAEPAPASLDDPITLIPIDETGLERLKRMYVGEGFEMELDATVRMTRTAFFVGFFFGGFGSAKDAHERYERHAAGKTFINKRDAIRRRWDYGTVMFAKNGFKMGIRAAAIAGSVIALTTHATVYFNHYSPAYFPAFSGVAAFLVHRACGVFAFPLGIVGQIQALGLGTVTGSMLGAVSWLYALSVDKPVAEAYKEFKREYEEDMKVRNADEIAVDAIMKEEGYRLRILAYRRLHEKQRQKLEEAAKAHDA</sequence>
<keyword evidence="4 8" id="KW-1133">Transmembrane helix</keyword>
<dbReference type="Proteomes" id="UP000492821">
    <property type="component" value="Unassembled WGS sequence"/>
</dbReference>
<organism evidence="9 10">
    <name type="scientific">Panagrellus redivivus</name>
    <name type="common">Microworm</name>
    <dbReference type="NCBI Taxonomy" id="6233"/>
    <lineage>
        <taxon>Eukaryota</taxon>
        <taxon>Metazoa</taxon>
        <taxon>Ecdysozoa</taxon>
        <taxon>Nematoda</taxon>
        <taxon>Chromadorea</taxon>
        <taxon>Rhabditida</taxon>
        <taxon>Tylenchina</taxon>
        <taxon>Panagrolaimomorpha</taxon>
        <taxon>Panagrolaimoidea</taxon>
        <taxon>Panagrolaimidae</taxon>
        <taxon>Panagrellus</taxon>
    </lineage>
</organism>
<evidence type="ECO:0000313" key="9">
    <source>
        <dbReference type="Proteomes" id="UP000492821"/>
    </source>
</evidence>
<dbReference type="AlphaFoldDB" id="A0A7E4V4R6"/>
<reference evidence="9" key="1">
    <citation type="journal article" date="2013" name="Genetics">
        <title>The draft genome and transcriptome of Panagrellus redivivus are shaped by the harsh demands of a free-living lifestyle.</title>
        <authorList>
            <person name="Srinivasan J."/>
            <person name="Dillman A.R."/>
            <person name="Macchietto M.G."/>
            <person name="Heikkinen L."/>
            <person name="Lakso M."/>
            <person name="Fracchia K.M."/>
            <person name="Antoshechkin I."/>
            <person name="Mortazavi A."/>
            <person name="Wong G."/>
            <person name="Sternberg P.W."/>
        </authorList>
    </citation>
    <scope>NUCLEOTIDE SEQUENCE [LARGE SCALE GENOMIC DNA]</scope>
    <source>
        <strain evidence="9">MT8872</strain>
    </source>
</reference>
<evidence type="ECO:0000256" key="1">
    <source>
        <dbReference type="ARBA" id="ARBA00004141"/>
    </source>
</evidence>
<evidence type="ECO:0000256" key="8">
    <source>
        <dbReference type="SAM" id="Phobius"/>
    </source>
</evidence>
<proteinExistence type="inferred from homology"/>
<evidence type="ECO:0000256" key="2">
    <source>
        <dbReference type="ARBA" id="ARBA00008444"/>
    </source>
</evidence>